<evidence type="ECO:0000256" key="1">
    <source>
        <dbReference type="SAM" id="MobiDB-lite"/>
    </source>
</evidence>
<dbReference type="AlphaFoldDB" id="A0A251SVS6"/>
<dbReference type="SMART" id="SM00835">
    <property type="entry name" value="Cupin_1"/>
    <property type="match status" value="2"/>
</dbReference>
<protein>
    <submittedName>
        <fullName evidence="5">Putative rmlC-like jelly roll fold protein</fullName>
    </submittedName>
    <submittedName>
        <fullName evidence="4">RmlC-like cupin domain superfamily, rmlC-like jelly roll protein</fullName>
    </submittedName>
</protein>
<feature type="compositionally biased region" description="Basic and acidic residues" evidence="1">
    <location>
        <begin position="603"/>
        <end position="622"/>
    </location>
</feature>
<feature type="signal peptide" evidence="2">
    <location>
        <begin position="1"/>
        <end position="25"/>
    </location>
</feature>
<keyword evidence="2" id="KW-0732">Signal</keyword>
<dbReference type="Pfam" id="PF00190">
    <property type="entry name" value="Cupin_1"/>
    <property type="match status" value="2"/>
</dbReference>
<proteinExistence type="predicted"/>
<dbReference type="CDD" id="cd02245">
    <property type="entry name" value="cupin_7S_vicilin-like_C"/>
    <property type="match status" value="1"/>
</dbReference>
<evidence type="ECO:0000313" key="5">
    <source>
        <dbReference type="EMBL" id="OTG01661.1"/>
    </source>
</evidence>
<dbReference type="STRING" id="4232.A0A251SVS6"/>
<feature type="compositionally biased region" description="Basic and acidic residues" evidence="1">
    <location>
        <begin position="95"/>
        <end position="121"/>
    </location>
</feature>
<dbReference type="SUPFAM" id="SSF51182">
    <property type="entry name" value="RmlC-like cupins"/>
    <property type="match status" value="1"/>
</dbReference>
<dbReference type="InterPro" id="IPR006045">
    <property type="entry name" value="Cupin_1"/>
</dbReference>
<feature type="compositionally biased region" description="Basic and acidic residues" evidence="1">
    <location>
        <begin position="52"/>
        <end position="73"/>
    </location>
</feature>
<gene>
    <name evidence="5" type="ORF">HannXRQ_Chr13g0404461</name>
    <name evidence="4" type="ORF">HanXRQr2_Chr13g0589611</name>
</gene>
<organism evidence="5 6">
    <name type="scientific">Helianthus annuus</name>
    <name type="common">Common sunflower</name>
    <dbReference type="NCBI Taxonomy" id="4232"/>
    <lineage>
        <taxon>Eukaryota</taxon>
        <taxon>Viridiplantae</taxon>
        <taxon>Streptophyta</taxon>
        <taxon>Embryophyta</taxon>
        <taxon>Tracheophyta</taxon>
        <taxon>Spermatophyta</taxon>
        <taxon>Magnoliopsida</taxon>
        <taxon>eudicotyledons</taxon>
        <taxon>Gunneridae</taxon>
        <taxon>Pentapetalae</taxon>
        <taxon>asterids</taxon>
        <taxon>campanulids</taxon>
        <taxon>Asterales</taxon>
        <taxon>Asteraceae</taxon>
        <taxon>Asteroideae</taxon>
        <taxon>Heliantheae alliance</taxon>
        <taxon>Heliantheae</taxon>
        <taxon>Helianthus</taxon>
    </lineage>
</organism>
<evidence type="ECO:0000313" key="4">
    <source>
        <dbReference type="EMBL" id="KAF5773532.1"/>
    </source>
</evidence>
<dbReference type="Gramene" id="mRNA:HanXRQr2_Chr13g0589611">
    <property type="protein sequence ID" value="mRNA:HanXRQr2_Chr13g0589611"/>
    <property type="gene ID" value="HanXRQr2_Chr13g0589611"/>
</dbReference>
<dbReference type="CDD" id="cd02244">
    <property type="entry name" value="cupin_7S_vicilin-like_N"/>
    <property type="match status" value="1"/>
</dbReference>
<dbReference type="EMBL" id="MNCJ02000328">
    <property type="protein sequence ID" value="KAF5773532.1"/>
    <property type="molecule type" value="Genomic_DNA"/>
</dbReference>
<accession>A0A251SVS6</accession>
<reference evidence="4 6" key="1">
    <citation type="journal article" date="2017" name="Nature">
        <title>The sunflower genome provides insights into oil metabolism, flowering and Asterid evolution.</title>
        <authorList>
            <person name="Badouin H."/>
            <person name="Gouzy J."/>
            <person name="Grassa C.J."/>
            <person name="Murat F."/>
            <person name="Staton S.E."/>
            <person name="Cottret L."/>
            <person name="Lelandais-Briere C."/>
            <person name="Owens G.L."/>
            <person name="Carrere S."/>
            <person name="Mayjonade B."/>
            <person name="Legrand L."/>
            <person name="Gill N."/>
            <person name="Kane N.C."/>
            <person name="Bowers J.E."/>
            <person name="Hubner S."/>
            <person name="Bellec A."/>
            <person name="Berard A."/>
            <person name="Berges H."/>
            <person name="Blanchet N."/>
            <person name="Boniface M.C."/>
            <person name="Brunel D."/>
            <person name="Catrice O."/>
            <person name="Chaidir N."/>
            <person name="Claudel C."/>
            <person name="Donnadieu C."/>
            <person name="Faraut T."/>
            <person name="Fievet G."/>
            <person name="Helmstetter N."/>
            <person name="King M."/>
            <person name="Knapp S.J."/>
            <person name="Lai Z."/>
            <person name="Le Paslier M.C."/>
            <person name="Lippi Y."/>
            <person name="Lorenzon L."/>
            <person name="Mandel J.R."/>
            <person name="Marage G."/>
            <person name="Marchand G."/>
            <person name="Marquand E."/>
            <person name="Bret-Mestries E."/>
            <person name="Morien E."/>
            <person name="Nambeesan S."/>
            <person name="Nguyen T."/>
            <person name="Pegot-Espagnet P."/>
            <person name="Pouilly N."/>
            <person name="Raftis F."/>
            <person name="Sallet E."/>
            <person name="Schiex T."/>
            <person name="Thomas J."/>
            <person name="Vandecasteele C."/>
            <person name="Vares D."/>
            <person name="Vear F."/>
            <person name="Vautrin S."/>
            <person name="Crespi M."/>
            <person name="Mangin B."/>
            <person name="Burke J.M."/>
            <person name="Salse J."/>
            <person name="Munos S."/>
            <person name="Vincourt P."/>
            <person name="Rieseberg L.H."/>
            <person name="Langlade N.B."/>
        </authorList>
    </citation>
    <scope>NUCLEOTIDE SEQUENCE [LARGE SCALE GENOMIC DNA]</scope>
    <source>
        <strain evidence="6">cv. SF193</strain>
        <tissue evidence="4">Leaves</tissue>
    </source>
</reference>
<dbReference type="Proteomes" id="UP000215914">
    <property type="component" value="Chromosome 13"/>
</dbReference>
<dbReference type="InParanoid" id="A0A251SVS6"/>
<reference evidence="5" key="2">
    <citation type="submission" date="2017-02" db="EMBL/GenBank/DDBJ databases">
        <title>Sunflower complete genome.</title>
        <authorList>
            <person name="Langlade N."/>
            <person name="Munos S."/>
        </authorList>
    </citation>
    <scope>NUCLEOTIDE SEQUENCE [LARGE SCALE GENOMIC DNA]</scope>
    <source>
        <tissue evidence="5">Leaves</tissue>
    </source>
</reference>
<sequence length="622" mass="67810">MMKTSTKWMFLLLAVVMALVAIANGQDRRASKVFPPEEEDEYGRGSYGGYDRYGDRGRGRGRYGGEDEQDRRASKVFPPEEDYGRGGDRGYGGGDEDRSARKVFPPEEQRGRGGGRGREFPPEEEYGPGGGGGGGRKGWTEKRRYILSDSERVVATDAGGMRVVRGVGGRFRDSPMHIGFITMEPDSMFIPQYLDSSLILFVERGEARIGSIYKDNLVEKDLKAGDLYRIQAGSAFYIVNIAQGQRLHIITSIDTAESIDWNSFESFSLGGGTNPRSVLAGFDTQTLATAFNVSYDAIDELLSSRQEGAIVFLNPSGKSTDRPNMWKRFLELGPHERKTKMNGIVNVVQKTDEEAEMSTWSLKKLLVSLLGENKDDDLKAYNIYSEDKADFRNDYGWSVEVDGDDYEPLKLSDFAVYLVNLTAGSMMAPHVNPTATEYGVVLSGTGNIQVVFPNGTLAMDAQVNEGDVFWIPRYFPFCQVASRSSPFVFFGFSTSARYNRPQFLAGQGSVLQTMMGPGVAAAFGLSEEKMLKIINAQTQSTILPSTSASPGGGGEEIPQGEGQGDPAQGDPTQGKGQGDPTQGKGQGDPAKGKGKGKGQGDPAKGKPELLMDSKIRMKNSFE</sequence>
<dbReference type="EMBL" id="CM007902">
    <property type="protein sequence ID" value="OTG01661.1"/>
    <property type="molecule type" value="Genomic_DNA"/>
</dbReference>
<evidence type="ECO:0000259" key="3">
    <source>
        <dbReference type="SMART" id="SM00835"/>
    </source>
</evidence>
<feature type="compositionally biased region" description="Gly residues" evidence="1">
    <location>
        <begin position="127"/>
        <end position="137"/>
    </location>
</feature>
<evidence type="ECO:0000313" key="6">
    <source>
        <dbReference type="Proteomes" id="UP000215914"/>
    </source>
</evidence>
<dbReference type="InterPro" id="IPR011051">
    <property type="entry name" value="RmlC_Cupin_sf"/>
</dbReference>
<dbReference type="PANTHER" id="PTHR31189">
    <property type="entry name" value="OS03G0336100 PROTEIN-RELATED"/>
    <property type="match status" value="1"/>
</dbReference>
<feature type="region of interest" description="Disordered" evidence="1">
    <location>
        <begin position="542"/>
        <end position="622"/>
    </location>
</feature>
<evidence type="ECO:0000256" key="2">
    <source>
        <dbReference type="SAM" id="SignalP"/>
    </source>
</evidence>
<dbReference type="InterPro" id="IPR050253">
    <property type="entry name" value="Seed_Storage-Functional"/>
</dbReference>
<feature type="chain" id="PRO_5041059804" evidence="2">
    <location>
        <begin position="26"/>
        <end position="622"/>
    </location>
</feature>
<name>A0A251SVS6_HELAN</name>
<feature type="domain" description="Cupin type-1" evidence="3">
    <location>
        <begin position="381"/>
        <end position="531"/>
    </location>
</feature>
<feature type="region of interest" description="Disordered" evidence="1">
    <location>
        <begin position="33"/>
        <end position="139"/>
    </location>
</feature>
<reference evidence="4" key="3">
    <citation type="submission" date="2020-06" db="EMBL/GenBank/DDBJ databases">
        <title>Helianthus annuus Genome sequencing and assembly Release 2.</title>
        <authorList>
            <person name="Gouzy J."/>
            <person name="Langlade N."/>
            <person name="Munos S."/>
        </authorList>
    </citation>
    <scope>NUCLEOTIDE SEQUENCE</scope>
    <source>
        <tissue evidence="4">Leaves</tissue>
    </source>
</reference>
<dbReference type="FunCoup" id="A0A251SVS6">
    <property type="interactions" value="367"/>
</dbReference>
<dbReference type="OMA" id="DKPMHIG"/>
<keyword evidence="6" id="KW-1185">Reference proteome</keyword>
<dbReference type="PANTHER" id="PTHR31189:SF2">
    <property type="entry name" value="RMLC-LIKE CUPINS SUPERFAMILY PROTEIN"/>
    <property type="match status" value="1"/>
</dbReference>
<dbReference type="Gene3D" id="2.60.120.10">
    <property type="entry name" value="Jelly Rolls"/>
    <property type="match status" value="2"/>
</dbReference>
<feature type="domain" description="Cupin type-1" evidence="3">
    <location>
        <begin position="145"/>
        <end position="299"/>
    </location>
</feature>
<dbReference type="InterPro" id="IPR014710">
    <property type="entry name" value="RmlC-like_jellyroll"/>
</dbReference>